<dbReference type="KEGG" id="ttf:THTE_1686"/>
<proteinExistence type="inferred from homology"/>
<keyword evidence="5" id="KW-1003">Cell membrane</keyword>
<feature type="transmembrane region" description="Helical" evidence="5">
    <location>
        <begin position="20"/>
        <end position="37"/>
    </location>
</feature>
<dbReference type="GO" id="GO:0050136">
    <property type="term" value="F:NADH dehydrogenase (quinone) (non-electrogenic) activity"/>
    <property type="evidence" value="ECO:0007669"/>
    <property type="project" value="UniProtKB-UniRule"/>
</dbReference>
<dbReference type="GO" id="GO:0005886">
    <property type="term" value="C:plasma membrane"/>
    <property type="evidence" value="ECO:0007669"/>
    <property type="project" value="UniProtKB-SubCell"/>
</dbReference>
<evidence type="ECO:0000256" key="5">
    <source>
        <dbReference type="HAMAP-Rule" id="MF_00445"/>
    </source>
</evidence>
<dbReference type="EMBL" id="CP018477">
    <property type="protein sequence ID" value="ASV74288.1"/>
    <property type="molecule type" value="Genomic_DNA"/>
</dbReference>
<keyword evidence="4 5" id="KW-0472">Membrane</keyword>
<dbReference type="GO" id="GO:0042773">
    <property type="term" value="P:ATP synthesis coupled electron transport"/>
    <property type="evidence" value="ECO:0007669"/>
    <property type="project" value="InterPro"/>
</dbReference>
<feature type="transmembrane region" description="Helical" evidence="5">
    <location>
        <begin position="223"/>
        <end position="244"/>
    </location>
</feature>
<feature type="transmembrane region" description="Helical" evidence="5">
    <location>
        <begin position="89"/>
        <end position="111"/>
    </location>
</feature>
<accession>A0A286RE94</accession>
<dbReference type="GO" id="GO:0048038">
    <property type="term" value="F:quinone binding"/>
    <property type="evidence" value="ECO:0007669"/>
    <property type="project" value="UniProtKB-KW"/>
</dbReference>
<evidence type="ECO:0000313" key="8">
    <source>
        <dbReference type="EMBL" id="ASV74288.1"/>
    </source>
</evidence>
<dbReference type="PANTHER" id="PTHR22773">
    <property type="entry name" value="NADH DEHYDROGENASE"/>
    <property type="match status" value="1"/>
</dbReference>
<keyword evidence="5" id="KW-0813">Transport</keyword>
<dbReference type="Proteomes" id="UP000215086">
    <property type="component" value="Chromosome"/>
</dbReference>
<feature type="transmembrane region" description="Helical" evidence="5">
    <location>
        <begin position="492"/>
        <end position="509"/>
    </location>
</feature>
<keyword evidence="2 5" id="KW-0812">Transmembrane</keyword>
<dbReference type="HAMAP" id="MF_00445">
    <property type="entry name" value="NDH1_NuoN_1"/>
    <property type="match status" value="1"/>
</dbReference>
<comment type="similarity">
    <text evidence="5">Belongs to the complex I subunit 2 family.</text>
</comment>
<keyword evidence="3 5" id="KW-1133">Transmembrane helix</keyword>
<feature type="transmembrane region" description="Helical" evidence="5">
    <location>
        <begin position="445"/>
        <end position="466"/>
    </location>
</feature>
<keyword evidence="9" id="KW-1185">Reference proteome</keyword>
<keyword evidence="5 8" id="KW-0830">Ubiquinone</keyword>
<name>A0A286RE94_9BACT</name>
<dbReference type="Pfam" id="PF00361">
    <property type="entry name" value="Proton_antipo_M"/>
    <property type="match status" value="1"/>
</dbReference>
<feature type="transmembrane region" description="Helical" evidence="5">
    <location>
        <begin position="123"/>
        <end position="148"/>
    </location>
</feature>
<comment type="subcellular location">
    <subcellularLocation>
        <location evidence="5">Cell membrane</location>
        <topology evidence="5">Multi-pass membrane protein</topology>
    </subcellularLocation>
    <subcellularLocation>
        <location evidence="1">Endomembrane system</location>
        <topology evidence="1">Multi-pass membrane protein</topology>
    </subcellularLocation>
    <subcellularLocation>
        <location evidence="6">Membrane</location>
        <topology evidence="6">Multi-pass membrane protein</topology>
    </subcellularLocation>
</comment>
<dbReference type="EC" id="7.1.1.-" evidence="5"/>
<sequence length="523" mass="55665">MNELLEIITQIEQNLAVSLRLWLPEICLGLTAIALLLQRMVFPAWRRGASFIMFVGSVAAFAILIWQAASPSVHASTVGAFLDLLRLDQLAAFFRGLILLFAVLFSVLTWLTRWPRVEDRGEFYVLFLGSVIGMSTMVAAENLLLVFLGMEMASLPSYILAGFEKRERRAGEAAMKFAVFGAAMAGVMLYGLGLLGGALGSLDLPTMGANLIAMASSRDFHGHGLSLILGTLMVLAGIGFKLSAVPFHFWLPDVFEGAAAEVGAFLSVISKAAALGLLTRLCLTLLGADQAAAAGLPGPLVPFVVGTLSLLAAVTCTYGNLAAYGQTNFKRLLGYSTIAHAGYLMMPVAAAVAVLPLSREMARWAVASMLFYLVVYMFMNIVAFAGAAFLSRGAPGEKIENYSGLVRAAPGFVVCLTLTLFSLVGLPPLGGFAGKFAIFASLASAQLWALLVVAALNTVFSLFYYVRVVKVMVLDPASESLSFSLPLSSPQGMFLVLATVPVVLLGILWQPAFELVCWAAGCQ</sequence>
<comment type="function">
    <text evidence="5">NDH-1 shuttles electrons from NADH, via FMN and iron-sulfur (Fe-S) centers, to quinones in the respiratory chain. The immediate electron acceptor for the enzyme in this species is believed to be ubiquinone. Couples the redox reaction to proton translocation (for every two electrons transferred, four hydrogen ions are translocated across the cytoplasmic membrane), and thus conserves the redox energy in a proton gradient.</text>
</comment>
<gene>
    <name evidence="5" type="primary">nuoN</name>
    <name evidence="8" type="ORF">THTE_1686</name>
</gene>
<evidence type="ECO:0000256" key="4">
    <source>
        <dbReference type="ARBA" id="ARBA00023136"/>
    </source>
</evidence>
<dbReference type="GO" id="GO:0012505">
    <property type="term" value="C:endomembrane system"/>
    <property type="evidence" value="ECO:0007669"/>
    <property type="project" value="UniProtKB-SubCell"/>
</dbReference>
<dbReference type="InterPro" id="IPR010096">
    <property type="entry name" value="NADH-Q_OxRdtase_suN/2"/>
</dbReference>
<evidence type="ECO:0000259" key="7">
    <source>
        <dbReference type="Pfam" id="PF00361"/>
    </source>
</evidence>
<keyword evidence="5" id="KW-0520">NAD</keyword>
<dbReference type="InterPro" id="IPR001750">
    <property type="entry name" value="ND/Mrp_TM"/>
</dbReference>
<evidence type="ECO:0000313" key="9">
    <source>
        <dbReference type="Proteomes" id="UP000215086"/>
    </source>
</evidence>
<feature type="domain" description="NADH:quinone oxidoreductase/Mrp antiporter transmembrane" evidence="7">
    <location>
        <begin position="140"/>
        <end position="461"/>
    </location>
</feature>
<dbReference type="OrthoDB" id="9807568at2"/>
<evidence type="ECO:0000256" key="2">
    <source>
        <dbReference type="ARBA" id="ARBA00022692"/>
    </source>
</evidence>
<comment type="subunit">
    <text evidence="5">NDH-1 is composed of 14 different subunits. Subunits NuoA, H, J, K, L, M, N constitute the membrane sector of the complex.</text>
</comment>
<feature type="transmembrane region" description="Helical" evidence="5">
    <location>
        <begin position="333"/>
        <end position="357"/>
    </location>
</feature>
<feature type="transmembrane region" description="Helical" evidence="5">
    <location>
        <begin position="300"/>
        <end position="321"/>
    </location>
</feature>
<feature type="transmembrane region" description="Helical" evidence="5">
    <location>
        <begin position="49"/>
        <end position="69"/>
    </location>
</feature>
<evidence type="ECO:0000256" key="3">
    <source>
        <dbReference type="ARBA" id="ARBA00022989"/>
    </source>
</evidence>
<feature type="transmembrane region" description="Helical" evidence="5">
    <location>
        <begin position="177"/>
        <end position="202"/>
    </location>
</feature>
<feature type="transmembrane region" description="Helical" evidence="5">
    <location>
        <begin position="411"/>
        <end position="433"/>
    </location>
</feature>
<evidence type="ECO:0000256" key="1">
    <source>
        <dbReference type="ARBA" id="ARBA00004127"/>
    </source>
</evidence>
<protein>
    <recommendedName>
        <fullName evidence="5">NADH-quinone oxidoreductase subunit N</fullName>
        <ecNumber evidence="5">7.1.1.-</ecNumber>
    </recommendedName>
    <alternativeName>
        <fullName evidence="5">NADH dehydrogenase I subunit N</fullName>
    </alternativeName>
    <alternativeName>
        <fullName evidence="5">NDH-1 subunit N</fullName>
    </alternativeName>
</protein>
<feature type="transmembrane region" description="Helical" evidence="5">
    <location>
        <begin position="369"/>
        <end position="391"/>
    </location>
</feature>
<evidence type="ECO:0000256" key="6">
    <source>
        <dbReference type="RuleBase" id="RU000320"/>
    </source>
</evidence>
<dbReference type="AlphaFoldDB" id="A0A286RE94"/>
<comment type="catalytic activity">
    <reaction evidence="5">
        <text>a quinone + NADH + 5 H(+)(in) = a quinol + NAD(+) + 4 H(+)(out)</text>
        <dbReference type="Rhea" id="RHEA:57888"/>
        <dbReference type="ChEBI" id="CHEBI:15378"/>
        <dbReference type="ChEBI" id="CHEBI:24646"/>
        <dbReference type="ChEBI" id="CHEBI:57540"/>
        <dbReference type="ChEBI" id="CHEBI:57945"/>
        <dbReference type="ChEBI" id="CHEBI:132124"/>
    </reaction>
</comment>
<keyword evidence="5" id="KW-0874">Quinone</keyword>
<organism evidence="8 9">
    <name type="scientific">Thermogutta terrifontis</name>
    <dbReference type="NCBI Taxonomy" id="1331910"/>
    <lineage>
        <taxon>Bacteria</taxon>
        <taxon>Pseudomonadati</taxon>
        <taxon>Planctomycetota</taxon>
        <taxon>Planctomycetia</taxon>
        <taxon>Pirellulales</taxon>
        <taxon>Thermoguttaceae</taxon>
        <taxon>Thermogutta</taxon>
    </lineage>
</organism>
<reference evidence="8 9" key="1">
    <citation type="journal article" name="Front. Microbiol.">
        <title>Sugar Metabolism of the First Thermophilic Planctomycete Thermogutta terrifontis: Comparative Genomic and Transcriptomic Approaches.</title>
        <authorList>
            <person name="Elcheninov A.G."/>
            <person name="Menzel P."/>
            <person name="Gudbergsdottir S.R."/>
            <person name="Slesarev A.I."/>
            <person name="Kadnikov V.V."/>
            <person name="Krogh A."/>
            <person name="Bonch-Osmolovskaya E.A."/>
            <person name="Peng X."/>
            <person name="Kublanov I.V."/>
        </authorList>
    </citation>
    <scope>NUCLEOTIDE SEQUENCE [LARGE SCALE GENOMIC DNA]</scope>
    <source>
        <strain evidence="8 9">R1</strain>
    </source>
</reference>
<dbReference type="RefSeq" id="WP_095414653.1">
    <property type="nucleotide sequence ID" value="NZ_CP018477.1"/>
</dbReference>
<keyword evidence="5" id="KW-1278">Translocase</keyword>
<dbReference type="GO" id="GO:0008137">
    <property type="term" value="F:NADH dehydrogenase (ubiquinone) activity"/>
    <property type="evidence" value="ECO:0007669"/>
    <property type="project" value="InterPro"/>
</dbReference>